<accession>A0A4Q2UHH7</accession>
<dbReference type="PANTHER" id="PTHR13696:SF52">
    <property type="entry name" value="PARA FAMILY PROTEIN CT_582"/>
    <property type="match status" value="1"/>
</dbReference>
<reference evidence="2 3" key="1">
    <citation type="submission" date="2019-01" db="EMBL/GenBank/DDBJ databases">
        <title>Spirosoma flava sp. nov., a propanil-degrading bacterium isolated from herbicide-contaminated soil.</title>
        <authorList>
            <person name="Zhang L."/>
            <person name="Jiang J.-D."/>
        </authorList>
    </citation>
    <scope>NUCLEOTIDE SEQUENCE [LARGE SCALE GENOMIC DNA]</scope>
    <source>
        <strain evidence="2 3">TY50</strain>
    </source>
</reference>
<evidence type="ECO:0000313" key="3">
    <source>
        <dbReference type="Proteomes" id="UP000290407"/>
    </source>
</evidence>
<keyword evidence="3" id="KW-1185">Reference proteome</keyword>
<dbReference type="RefSeq" id="WP_129606269.1">
    <property type="nucleotide sequence ID" value="NZ_SBLB01000012.1"/>
</dbReference>
<protein>
    <submittedName>
        <fullName evidence="2">ParA family protein</fullName>
    </submittedName>
</protein>
<gene>
    <name evidence="2" type="ORF">EQG79_28470</name>
</gene>
<feature type="domain" description="AAA" evidence="1">
    <location>
        <begin position="4"/>
        <end position="161"/>
    </location>
</feature>
<dbReference type="Proteomes" id="UP000290407">
    <property type="component" value="Unassembled WGS sequence"/>
</dbReference>
<dbReference type="InterPro" id="IPR025669">
    <property type="entry name" value="AAA_dom"/>
</dbReference>
<dbReference type="CDD" id="cd02042">
    <property type="entry name" value="ParAB_family"/>
    <property type="match status" value="1"/>
</dbReference>
<sequence length="300" mass="33736">MTGKIITIHTSKGGMGKSTLTVVMASYLAYAAGKRVVVFDCDPPQHSVVDLREDEQAGQAMLAQAFDQLTDAELAAKGQPYTSVNDQAAFERYRYNRQQGISAYYPIHPLPFQALSELDMDRVRADFDYIFLDMGGQFNAGILRTLAETDVLLVPFTTQQVDVAASIQYVGAILDRVMRSQLPNYLTIRCFWNKYKFTFARRADVLETYFANLFRNDALPISFLKTRLNDADAGFDRAKMLTTVSSPVVLPAGRYVRRKDDGSSRPPKPAEWREAQYLQDIVSLIAEVNALFPELTKSTR</sequence>
<dbReference type="EMBL" id="SBLB01000012">
    <property type="protein sequence ID" value="RYC66770.1"/>
    <property type="molecule type" value="Genomic_DNA"/>
</dbReference>
<dbReference type="PANTHER" id="PTHR13696">
    <property type="entry name" value="P-LOOP CONTAINING NUCLEOSIDE TRIPHOSPHATE HYDROLASE"/>
    <property type="match status" value="1"/>
</dbReference>
<dbReference type="Pfam" id="PF13614">
    <property type="entry name" value="AAA_31"/>
    <property type="match status" value="1"/>
</dbReference>
<dbReference type="AlphaFoldDB" id="A0A4Q2UHH7"/>
<dbReference type="InterPro" id="IPR050678">
    <property type="entry name" value="DNA_Partitioning_ATPase"/>
</dbReference>
<dbReference type="Gene3D" id="3.40.50.300">
    <property type="entry name" value="P-loop containing nucleotide triphosphate hydrolases"/>
    <property type="match status" value="1"/>
</dbReference>
<proteinExistence type="predicted"/>
<evidence type="ECO:0000259" key="1">
    <source>
        <dbReference type="Pfam" id="PF13614"/>
    </source>
</evidence>
<evidence type="ECO:0000313" key="2">
    <source>
        <dbReference type="EMBL" id="RYC66770.1"/>
    </source>
</evidence>
<dbReference type="SUPFAM" id="SSF52540">
    <property type="entry name" value="P-loop containing nucleoside triphosphate hydrolases"/>
    <property type="match status" value="1"/>
</dbReference>
<name>A0A4Q2UHH7_9BACT</name>
<organism evidence="2 3">
    <name type="scientific">Spirosoma sordidisoli</name>
    <dbReference type="NCBI Taxonomy" id="2502893"/>
    <lineage>
        <taxon>Bacteria</taxon>
        <taxon>Pseudomonadati</taxon>
        <taxon>Bacteroidota</taxon>
        <taxon>Cytophagia</taxon>
        <taxon>Cytophagales</taxon>
        <taxon>Cytophagaceae</taxon>
        <taxon>Spirosoma</taxon>
    </lineage>
</organism>
<dbReference type="InterPro" id="IPR027417">
    <property type="entry name" value="P-loop_NTPase"/>
</dbReference>
<comment type="caution">
    <text evidence="2">The sequence shown here is derived from an EMBL/GenBank/DDBJ whole genome shotgun (WGS) entry which is preliminary data.</text>
</comment>